<comment type="caution">
    <text evidence="4">The sequence shown here is derived from an EMBL/GenBank/DDBJ whole genome shotgun (WGS) entry which is preliminary data.</text>
</comment>
<keyword evidence="1" id="KW-0521">NADP</keyword>
<dbReference type="Pfam" id="PF01370">
    <property type="entry name" value="Epimerase"/>
    <property type="match status" value="1"/>
</dbReference>
<name>A0A1F7JIM4_9BACT</name>
<keyword evidence="2" id="KW-0119">Carbohydrate metabolism</keyword>
<gene>
    <name evidence="4" type="ORF">A3H78_01240</name>
</gene>
<evidence type="ECO:0000256" key="2">
    <source>
        <dbReference type="ARBA" id="ARBA00023277"/>
    </source>
</evidence>
<protein>
    <recommendedName>
        <fullName evidence="3">NAD-dependent epimerase/dehydratase domain-containing protein</fullName>
    </recommendedName>
</protein>
<dbReference type="SUPFAM" id="SSF51735">
    <property type="entry name" value="NAD(P)-binding Rossmann-fold domains"/>
    <property type="match status" value="1"/>
</dbReference>
<accession>A0A1F7JIM4</accession>
<dbReference type="Gene3D" id="3.40.50.720">
    <property type="entry name" value="NAD(P)-binding Rossmann-like Domain"/>
    <property type="match status" value="1"/>
</dbReference>
<proteinExistence type="predicted"/>
<dbReference type="EMBL" id="MGAV01000003">
    <property type="protein sequence ID" value="OGK55463.1"/>
    <property type="molecule type" value="Genomic_DNA"/>
</dbReference>
<reference evidence="4 5" key="1">
    <citation type="journal article" date="2016" name="Nat. Commun.">
        <title>Thousands of microbial genomes shed light on interconnected biogeochemical processes in an aquifer system.</title>
        <authorList>
            <person name="Anantharaman K."/>
            <person name="Brown C.T."/>
            <person name="Hug L.A."/>
            <person name="Sharon I."/>
            <person name="Castelle C.J."/>
            <person name="Probst A.J."/>
            <person name="Thomas B.C."/>
            <person name="Singh A."/>
            <person name="Wilkins M.J."/>
            <person name="Karaoz U."/>
            <person name="Brodie E.L."/>
            <person name="Williams K.H."/>
            <person name="Hubbard S.S."/>
            <person name="Banfield J.F."/>
        </authorList>
    </citation>
    <scope>NUCLEOTIDE SEQUENCE [LARGE SCALE GENOMIC DNA]</scope>
</reference>
<dbReference type="PANTHER" id="PTHR43103">
    <property type="entry name" value="NUCLEOSIDE-DIPHOSPHATE-SUGAR EPIMERASE"/>
    <property type="match status" value="1"/>
</dbReference>
<dbReference type="InterPro" id="IPR001509">
    <property type="entry name" value="Epimerase_deHydtase"/>
</dbReference>
<evidence type="ECO:0000313" key="5">
    <source>
        <dbReference type="Proteomes" id="UP000177418"/>
    </source>
</evidence>
<dbReference type="InterPro" id="IPR036291">
    <property type="entry name" value="NAD(P)-bd_dom_sf"/>
</dbReference>
<evidence type="ECO:0000259" key="3">
    <source>
        <dbReference type="Pfam" id="PF01370"/>
    </source>
</evidence>
<organism evidence="4 5">
    <name type="scientific">Candidatus Roizmanbacteria bacterium RIFCSPLOWO2_02_FULL_36_11</name>
    <dbReference type="NCBI Taxonomy" id="1802071"/>
    <lineage>
        <taxon>Bacteria</taxon>
        <taxon>Candidatus Roizmaniibacteriota</taxon>
    </lineage>
</organism>
<sequence>MKQRIVITGASGIIGSVLIKNLQNDFDLTPLSRQNCDLTDFLSLIKNIPKNTDVIIHLAWDKKPIYENGIFKNDNFLMTHNVFEAAVRKKIKRVILASSMHADEYGKKILKDVRDGKWDAGYGSGKLEIIPFQTSSSNLTPHTSSFNYHIQEQPTSIYGATKLYFEALGRYYAAYHNLEVVAIRFGGVNKENSPTAKKEPNYDKIFLSHQDLIRIVKQYIEKDLGESKYECVLAISKS</sequence>
<dbReference type="Proteomes" id="UP000177418">
    <property type="component" value="Unassembled WGS sequence"/>
</dbReference>
<dbReference type="PANTHER" id="PTHR43103:SF3">
    <property type="entry name" value="ADP-L-GLYCERO-D-MANNO-HEPTOSE-6-EPIMERASE"/>
    <property type="match status" value="1"/>
</dbReference>
<evidence type="ECO:0000256" key="1">
    <source>
        <dbReference type="ARBA" id="ARBA00022857"/>
    </source>
</evidence>
<evidence type="ECO:0000313" key="4">
    <source>
        <dbReference type="EMBL" id="OGK55463.1"/>
    </source>
</evidence>
<feature type="domain" description="NAD-dependent epimerase/dehydratase" evidence="3">
    <location>
        <begin position="5"/>
        <end position="185"/>
    </location>
</feature>
<dbReference type="AlphaFoldDB" id="A0A1F7JIM4"/>